<organism evidence="2 3">
    <name type="scientific">Blepharisma stoltei</name>
    <dbReference type="NCBI Taxonomy" id="1481888"/>
    <lineage>
        <taxon>Eukaryota</taxon>
        <taxon>Sar</taxon>
        <taxon>Alveolata</taxon>
        <taxon>Ciliophora</taxon>
        <taxon>Postciliodesmatophora</taxon>
        <taxon>Heterotrichea</taxon>
        <taxon>Heterotrichida</taxon>
        <taxon>Blepharismidae</taxon>
        <taxon>Blepharisma</taxon>
    </lineage>
</organism>
<comment type="caution">
    <text evidence="2">The sequence shown here is derived from an EMBL/GenBank/DDBJ whole genome shotgun (WGS) entry which is preliminary data.</text>
</comment>
<feature type="transmembrane region" description="Helical" evidence="1">
    <location>
        <begin position="13"/>
        <end position="29"/>
    </location>
</feature>
<evidence type="ECO:0000256" key="1">
    <source>
        <dbReference type="SAM" id="Phobius"/>
    </source>
</evidence>
<evidence type="ECO:0000313" key="3">
    <source>
        <dbReference type="Proteomes" id="UP001162131"/>
    </source>
</evidence>
<feature type="transmembrane region" description="Helical" evidence="1">
    <location>
        <begin position="50"/>
        <end position="71"/>
    </location>
</feature>
<feature type="transmembrane region" description="Helical" evidence="1">
    <location>
        <begin position="134"/>
        <end position="152"/>
    </location>
</feature>
<evidence type="ECO:0000313" key="2">
    <source>
        <dbReference type="EMBL" id="CAG9333640.1"/>
    </source>
</evidence>
<dbReference type="Proteomes" id="UP001162131">
    <property type="component" value="Unassembled WGS sequence"/>
</dbReference>
<feature type="transmembrane region" description="Helical" evidence="1">
    <location>
        <begin position="77"/>
        <end position="101"/>
    </location>
</feature>
<reference evidence="2" key="1">
    <citation type="submission" date="2021-09" db="EMBL/GenBank/DDBJ databases">
        <authorList>
            <consortium name="AG Swart"/>
            <person name="Singh M."/>
            <person name="Singh A."/>
            <person name="Seah K."/>
            <person name="Emmerich C."/>
        </authorList>
    </citation>
    <scope>NUCLEOTIDE SEQUENCE</scope>
    <source>
        <strain evidence="2">ATCC30299</strain>
    </source>
</reference>
<accession>A0AAU9KJV2</accession>
<keyword evidence="1" id="KW-1133">Transmembrane helix</keyword>
<sequence>MYDYCKENKENCMALWFLSTLFMATFYLWSIRFTRSLSNLRAYYWCRKTLITIIISNFIEALAVQSLGYLYLLGLFFYKYTAILFAISIIAHHCHFISNILRVNRLIVSRICELGLCDTYLIYIALRKRLTWKWSFRVILAYTTLCSVILFSY</sequence>
<name>A0AAU9KJV2_9CILI</name>
<keyword evidence="1" id="KW-0812">Transmembrane</keyword>
<protein>
    <submittedName>
        <fullName evidence="2">Uncharacterized protein</fullName>
    </submittedName>
</protein>
<gene>
    <name evidence="2" type="ORF">BSTOLATCC_MIC59457</name>
</gene>
<dbReference type="AlphaFoldDB" id="A0AAU9KJV2"/>
<proteinExistence type="predicted"/>
<dbReference type="EMBL" id="CAJZBQ010000057">
    <property type="protein sequence ID" value="CAG9333640.1"/>
    <property type="molecule type" value="Genomic_DNA"/>
</dbReference>
<keyword evidence="1" id="KW-0472">Membrane</keyword>
<keyword evidence="3" id="KW-1185">Reference proteome</keyword>